<dbReference type="AlphaFoldDB" id="A0A484H8N1"/>
<keyword evidence="2" id="KW-0378">Hydrolase</keyword>
<dbReference type="Gene3D" id="3.40.50.1820">
    <property type="entry name" value="alpha/beta hydrolase"/>
    <property type="match status" value="1"/>
</dbReference>
<gene>
    <name evidence="2" type="ORF">RIEGSTA812A_PEG_606</name>
</gene>
<dbReference type="InterPro" id="IPR029058">
    <property type="entry name" value="AB_hydrolase_fold"/>
</dbReference>
<dbReference type="InterPro" id="IPR002925">
    <property type="entry name" value="Dienelactn_hydro"/>
</dbReference>
<dbReference type="InterPro" id="IPR051049">
    <property type="entry name" value="Dienelactone_hydrolase-like"/>
</dbReference>
<dbReference type="PANTHER" id="PTHR46623">
    <property type="entry name" value="CARBOXYMETHYLENEBUTENOLIDASE-RELATED"/>
    <property type="match status" value="1"/>
</dbReference>
<evidence type="ECO:0000313" key="2">
    <source>
        <dbReference type="EMBL" id="VBB69133.1"/>
    </source>
</evidence>
<reference evidence="2" key="1">
    <citation type="submission" date="2018-10" db="EMBL/GenBank/DDBJ databases">
        <authorList>
            <person name="Gruber-Vodicka H."/>
            <person name="Jaeckle O."/>
        </authorList>
    </citation>
    <scope>NUCLEOTIDE SEQUENCE</scope>
</reference>
<accession>A0A484H8N1</accession>
<evidence type="ECO:0000259" key="1">
    <source>
        <dbReference type="Pfam" id="PF01738"/>
    </source>
</evidence>
<organism evidence="2">
    <name type="scientific">invertebrate metagenome</name>
    <dbReference type="NCBI Taxonomy" id="1711999"/>
    <lineage>
        <taxon>unclassified sequences</taxon>
        <taxon>metagenomes</taxon>
        <taxon>organismal metagenomes</taxon>
    </lineage>
</organism>
<name>A0A484H8N1_9ZZZZ</name>
<dbReference type="EMBL" id="LR026963">
    <property type="protein sequence ID" value="VBB69133.1"/>
    <property type="molecule type" value="Genomic_DNA"/>
</dbReference>
<sequence length="236" mass="25976">MHVRLEALQNMGEMIRLAARDGHLFEAYVAWPTETPRGGLVVLQEVFGVNSHIRAVTDRFAAEQGYIVIAPALFDRLESKVSLDYDDASLVRGRALRLALGWKKPLLDIEATRAFASSSAKGTRKVGVVGFCWGGSLAWLAACRLSLQVAVCYYGGQIAQFLEERPICPVMMHFGRDDPIIPAADQKAIMDAHPEGYYHSYEAGHGFNCNERLDFQPECAAAAWSHTSAFLANSLS</sequence>
<protein>
    <submittedName>
        <fullName evidence="2">Dienelactone hydrolase family</fullName>
    </submittedName>
</protein>
<dbReference type="PANTHER" id="PTHR46623:SF6">
    <property type="entry name" value="ALPHA_BETA-HYDROLASES SUPERFAMILY PROTEIN"/>
    <property type="match status" value="1"/>
</dbReference>
<dbReference type="GO" id="GO:0016787">
    <property type="term" value="F:hydrolase activity"/>
    <property type="evidence" value="ECO:0007669"/>
    <property type="project" value="UniProtKB-KW"/>
</dbReference>
<feature type="domain" description="Dienelactone hydrolase" evidence="1">
    <location>
        <begin position="25"/>
        <end position="233"/>
    </location>
</feature>
<dbReference type="Pfam" id="PF01738">
    <property type="entry name" value="DLH"/>
    <property type="match status" value="1"/>
</dbReference>
<proteinExistence type="predicted"/>
<dbReference type="SUPFAM" id="SSF53474">
    <property type="entry name" value="alpha/beta-Hydrolases"/>
    <property type="match status" value="1"/>
</dbReference>